<evidence type="ECO:0000313" key="2">
    <source>
        <dbReference type="EMBL" id="PRQ07233.1"/>
    </source>
</evidence>
<sequence length="119" mass="13511">MDERRAHQRFVCDLRARLLLPDGREIDGQTIDLSISGICVDTHETVEPRTPVEFRVWAVLADRETSEIVMPGRIVWATPVEGHVQLGAAFDRDMDNRAWARLDVLLQFLSGTLADSQRL</sequence>
<dbReference type="OrthoDB" id="5516974at2"/>
<accession>A0A2S9YQ66</accession>
<protein>
    <submittedName>
        <fullName evidence="2">PilZ domain protein</fullName>
    </submittedName>
</protein>
<dbReference type="SUPFAM" id="SSF141371">
    <property type="entry name" value="PilZ domain-like"/>
    <property type="match status" value="1"/>
</dbReference>
<evidence type="ECO:0000259" key="1">
    <source>
        <dbReference type="Pfam" id="PF07238"/>
    </source>
</evidence>
<dbReference type="Proteomes" id="UP000238823">
    <property type="component" value="Unassembled WGS sequence"/>
</dbReference>
<dbReference type="EMBL" id="PVNL01000057">
    <property type="protein sequence ID" value="PRQ07233.1"/>
    <property type="molecule type" value="Genomic_DNA"/>
</dbReference>
<dbReference type="Pfam" id="PF07238">
    <property type="entry name" value="PilZ"/>
    <property type="match status" value="1"/>
</dbReference>
<gene>
    <name evidence="2" type="ORF">ENSA7_29400</name>
</gene>
<organism evidence="2 3">
    <name type="scientific">Enhygromyxa salina</name>
    <dbReference type="NCBI Taxonomy" id="215803"/>
    <lineage>
        <taxon>Bacteria</taxon>
        <taxon>Pseudomonadati</taxon>
        <taxon>Myxococcota</taxon>
        <taxon>Polyangia</taxon>
        <taxon>Nannocystales</taxon>
        <taxon>Nannocystaceae</taxon>
        <taxon>Enhygromyxa</taxon>
    </lineage>
</organism>
<reference evidence="2 3" key="1">
    <citation type="submission" date="2018-03" db="EMBL/GenBank/DDBJ databases">
        <title>Draft Genome Sequences of the Obligatory Marine Myxobacteria Enhygromyxa salina SWB007.</title>
        <authorList>
            <person name="Poehlein A."/>
            <person name="Moghaddam J.A."/>
            <person name="Harms H."/>
            <person name="Alanjari M."/>
            <person name="Koenig G.M."/>
            <person name="Daniel R."/>
            <person name="Schaeberle T.F."/>
        </authorList>
    </citation>
    <scope>NUCLEOTIDE SEQUENCE [LARGE SCALE GENOMIC DNA]</scope>
    <source>
        <strain evidence="2 3">SWB007</strain>
    </source>
</reference>
<evidence type="ECO:0000313" key="3">
    <source>
        <dbReference type="Proteomes" id="UP000238823"/>
    </source>
</evidence>
<name>A0A2S9YQ66_9BACT</name>
<dbReference type="RefSeq" id="WP_106089946.1">
    <property type="nucleotide sequence ID" value="NZ_PVNL01000057.1"/>
</dbReference>
<dbReference type="GO" id="GO:0035438">
    <property type="term" value="F:cyclic-di-GMP binding"/>
    <property type="evidence" value="ECO:0007669"/>
    <property type="project" value="InterPro"/>
</dbReference>
<feature type="domain" description="PilZ" evidence="1">
    <location>
        <begin position="3"/>
        <end position="105"/>
    </location>
</feature>
<comment type="caution">
    <text evidence="2">The sequence shown here is derived from an EMBL/GenBank/DDBJ whole genome shotgun (WGS) entry which is preliminary data.</text>
</comment>
<proteinExistence type="predicted"/>
<dbReference type="AlphaFoldDB" id="A0A2S9YQ66"/>
<dbReference type="InterPro" id="IPR009875">
    <property type="entry name" value="PilZ_domain"/>
</dbReference>
<dbReference type="Gene3D" id="2.40.10.220">
    <property type="entry name" value="predicted glycosyltransferase like domains"/>
    <property type="match status" value="1"/>
</dbReference>